<feature type="compositionally biased region" description="Basic and acidic residues" evidence="1">
    <location>
        <begin position="1"/>
        <end position="15"/>
    </location>
</feature>
<dbReference type="AlphaFoldDB" id="A0A4D4JUX9"/>
<dbReference type="Proteomes" id="UP000299290">
    <property type="component" value="Unassembled WGS sequence"/>
</dbReference>
<comment type="caution">
    <text evidence="2">The sequence shown here is derived from an EMBL/GenBank/DDBJ whole genome shotgun (WGS) entry which is preliminary data.</text>
</comment>
<accession>A0A4D4JUX9</accession>
<feature type="compositionally biased region" description="Acidic residues" evidence="1">
    <location>
        <begin position="29"/>
        <end position="43"/>
    </location>
</feature>
<organism evidence="2 3">
    <name type="scientific">Streptomyces antimycoticus</name>
    <dbReference type="NCBI Taxonomy" id="68175"/>
    <lineage>
        <taxon>Bacteria</taxon>
        <taxon>Bacillati</taxon>
        <taxon>Actinomycetota</taxon>
        <taxon>Actinomycetes</taxon>
        <taxon>Kitasatosporales</taxon>
        <taxon>Streptomycetaceae</taxon>
        <taxon>Streptomyces</taxon>
        <taxon>Streptomyces violaceusniger group</taxon>
    </lineage>
</organism>
<evidence type="ECO:0000313" key="3">
    <source>
        <dbReference type="Proteomes" id="UP000299290"/>
    </source>
</evidence>
<proteinExistence type="predicted"/>
<gene>
    <name evidence="2" type="ORF">SANT12839_003540</name>
</gene>
<dbReference type="EMBL" id="BJHV01000001">
    <property type="protein sequence ID" value="GDY39472.1"/>
    <property type="molecule type" value="Genomic_DNA"/>
</dbReference>
<feature type="region of interest" description="Disordered" evidence="1">
    <location>
        <begin position="148"/>
        <end position="193"/>
    </location>
</feature>
<protein>
    <submittedName>
        <fullName evidence="2">Uncharacterized protein</fullName>
    </submittedName>
</protein>
<reference evidence="2 3" key="1">
    <citation type="journal article" date="2020" name="Int. J. Syst. Evol. Microbiol.">
        <title>Reclassification of Streptomyces castelarensis and Streptomyces sporoclivatus as later heterotypic synonyms of Streptomyces antimycoticus.</title>
        <authorList>
            <person name="Komaki H."/>
            <person name="Tamura T."/>
        </authorList>
    </citation>
    <scope>NUCLEOTIDE SEQUENCE [LARGE SCALE GENOMIC DNA]</scope>
    <source>
        <strain evidence="2 3">NBRC 12839</strain>
    </source>
</reference>
<sequence>MPKALDRHLPGDGDGGRVQQFGDARSDEGGADDDLTIPVDEDPGPAPVVGAVLEGSREVADLVVGDLDVPPGALGLSDGQTHGGDLGIGEDDTRDGLDIGRAAVRGPAAGVEFLAPGPAGDHGPGDAGLVLALAGEEGAAIDVAHGVQPVPRDGGDGQAVVGGEPVPRLQSHGVEPDVLRARGAAGGRGSHRR</sequence>
<name>A0A4D4JUX9_9ACTN</name>
<feature type="compositionally biased region" description="Gly residues" evidence="1">
    <location>
        <begin position="184"/>
        <end position="193"/>
    </location>
</feature>
<feature type="region of interest" description="Disordered" evidence="1">
    <location>
        <begin position="1"/>
        <end position="47"/>
    </location>
</feature>
<feature type="region of interest" description="Disordered" evidence="1">
    <location>
        <begin position="73"/>
        <end position="94"/>
    </location>
</feature>
<evidence type="ECO:0000313" key="2">
    <source>
        <dbReference type="EMBL" id="GDY39472.1"/>
    </source>
</evidence>
<keyword evidence="3" id="KW-1185">Reference proteome</keyword>
<evidence type="ECO:0000256" key="1">
    <source>
        <dbReference type="SAM" id="MobiDB-lite"/>
    </source>
</evidence>